<dbReference type="EMBL" id="WNWQ01000323">
    <property type="protein sequence ID" value="KAE9970551.1"/>
    <property type="molecule type" value="Genomic_DNA"/>
</dbReference>
<dbReference type="Proteomes" id="UP000433883">
    <property type="component" value="Unassembled WGS sequence"/>
</dbReference>
<comment type="caution">
    <text evidence="3">The sequence shown here is derived from an EMBL/GenBank/DDBJ whole genome shotgun (WGS) entry which is preliminary data.</text>
</comment>
<gene>
    <name evidence="2" type="ORF">BLS_004865</name>
    <name evidence="3" type="ORF">EG328_003173</name>
</gene>
<accession>A0A8H3URM1</accession>
<evidence type="ECO:0000313" key="4">
    <source>
        <dbReference type="Proteomes" id="UP000447873"/>
    </source>
</evidence>
<protein>
    <submittedName>
        <fullName evidence="3">Uncharacterized protein</fullName>
    </submittedName>
</protein>
<dbReference type="AlphaFoldDB" id="A0A8H3URM1"/>
<name>A0A8H3URM1_VENIN</name>
<feature type="region of interest" description="Disordered" evidence="1">
    <location>
        <begin position="54"/>
        <end position="80"/>
    </location>
</feature>
<dbReference type="OrthoDB" id="3468995at2759"/>
<evidence type="ECO:0000313" key="2">
    <source>
        <dbReference type="EMBL" id="KAE9970551.1"/>
    </source>
</evidence>
<proteinExistence type="predicted"/>
<sequence>MWRSVVVPPLAFKRWQQGLTDARLVKVPLFYDSMINDVAAAAAVSKLRSNGLKDKKTLTDGKSVSNGTQHMVQPLTPPSD</sequence>
<dbReference type="EMBL" id="WNWS01000194">
    <property type="protein sequence ID" value="KAE9975436.1"/>
    <property type="molecule type" value="Genomic_DNA"/>
</dbReference>
<feature type="compositionally biased region" description="Polar residues" evidence="1">
    <location>
        <begin position="60"/>
        <end position="71"/>
    </location>
</feature>
<organism evidence="3 4">
    <name type="scientific">Venturia inaequalis</name>
    <name type="common">Apple scab fungus</name>
    <dbReference type="NCBI Taxonomy" id="5025"/>
    <lineage>
        <taxon>Eukaryota</taxon>
        <taxon>Fungi</taxon>
        <taxon>Dikarya</taxon>
        <taxon>Ascomycota</taxon>
        <taxon>Pezizomycotina</taxon>
        <taxon>Dothideomycetes</taxon>
        <taxon>Pleosporomycetidae</taxon>
        <taxon>Venturiales</taxon>
        <taxon>Venturiaceae</taxon>
        <taxon>Venturia</taxon>
    </lineage>
</organism>
<evidence type="ECO:0000313" key="3">
    <source>
        <dbReference type="EMBL" id="KAE9975436.1"/>
    </source>
</evidence>
<evidence type="ECO:0000256" key="1">
    <source>
        <dbReference type="SAM" id="MobiDB-lite"/>
    </source>
</evidence>
<reference evidence="3 4" key="1">
    <citation type="submission" date="2018-12" db="EMBL/GenBank/DDBJ databases">
        <title>Venturia inaequalis Genome Resource.</title>
        <authorList>
            <person name="Lichtner F.J."/>
        </authorList>
    </citation>
    <scope>NUCLEOTIDE SEQUENCE [LARGE SCALE GENOMIC DNA]</scope>
    <source>
        <strain evidence="3 4">120213</strain>
        <strain evidence="2">Bline_iso_100314</strain>
    </source>
</reference>
<dbReference type="Proteomes" id="UP000447873">
    <property type="component" value="Unassembled WGS sequence"/>
</dbReference>